<evidence type="ECO:0000313" key="3">
    <source>
        <dbReference type="Proteomes" id="UP000306022"/>
    </source>
</evidence>
<keyword evidence="3" id="KW-1185">Reference proteome</keyword>
<dbReference type="KEGG" id="vg:65071135"/>
<accession>A0A4Y5N1Q0</accession>
<reference evidence="2 3" key="1">
    <citation type="submission" date="2019-04" db="EMBL/GenBank/DDBJ databases">
        <authorList>
            <person name="de Jong A."/>
        </authorList>
    </citation>
    <scope>NUCLEOTIDE SEQUENCE [LARGE SCALE GENOMIC DNA]</scope>
</reference>
<dbReference type="RefSeq" id="YP_010082135.1">
    <property type="nucleotide sequence ID" value="NC_055027.1"/>
</dbReference>
<name>A0A4Y5N1Q0_9CAUD</name>
<evidence type="ECO:0000313" key="2">
    <source>
        <dbReference type="EMBL" id="QCW07643.1"/>
    </source>
</evidence>
<feature type="compositionally biased region" description="Polar residues" evidence="1">
    <location>
        <begin position="97"/>
        <end position="112"/>
    </location>
</feature>
<proteinExistence type="predicted"/>
<dbReference type="GeneID" id="65071135"/>
<feature type="region of interest" description="Disordered" evidence="1">
    <location>
        <begin position="83"/>
        <end position="112"/>
    </location>
</feature>
<sequence>MPEQKDYTNNAPAPQRKPKEALVKTPVIERKKKGVTERLVNGLIGPNGARAIAKYIGSEIVLPMVKNVFVDSLTTGLNMAVFGDEGQKRNNNSRSNVPWNNTSRSSQNNKTSYNTQYQNSQVARANVNSSTVYNIREVGFPNRDEAAMVLDTMRYNIDQYGQVSVADYYDWVGMSNITTYTDVNYGWTDLYSARIITLRGGMFGITLPPADVIES</sequence>
<dbReference type="Proteomes" id="UP000306022">
    <property type="component" value="Segment"/>
</dbReference>
<evidence type="ECO:0000256" key="1">
    <source>
        <dbReference type="SAM" id="MobiDB-lite"/>
    </source>
</evidence>
<protein>
    <submittedName>
        <fullName evidence="2">Uncharacterized protein</fullName>
    </submittedName>
</protein>
<organism evidence="2 3">
    <name type="scientific">Lactococcus phage CHPC971</name>
    <dbReference type="NCBI Taxonomy" id="2575255"/>
    <lineage>
        <taxon>Viruses</taxon>
        <taxon>Duplodnaviria</taxon>
        <taxon>Heunggongvirae</taxon>
        <taxon>Uroviricota</taxon>
        <taxon>Caudoviricetes</taxon>
        <taxon>Fremauxvirus</taxon>
        <taxon>Fremauxvirus CHPC971</taxon>
    </lineage>
</organism>
<dbReference type="EMBL" id="MK779875">
    <property type="protein sequence ID" value="QCW07643.1"/>
    <property type="molecule type" value="Genomic_DNA"/>
</dbReference>